<dbReference type="Proteomes" id="UP000002586">
    <property type="component" value="Chromosome"/>
</dbReference>
<evidence type="ECO:0000259" key="13">
    <source>
        <dbReference type="PROSITE" id="PS50109"/>
    </source>
</evidence>
<dbReference type="PANTHER" id="PTHR43395:SF10">
    <property type="entry name" value="CHEMOTAXIS PROTEIN CHEA"/>
    <property type="match status" value="1"/>
</dbReference>
<dbReference type="SUPFAM" id="SSF55874">
    <property type="entry name" value="ATPase domain of HSP90 chaperone/DNA topoisomerase II/histidine kinase"/>
    <property type="match status" value="1"/>
</dbReference>
<dbReference type="Pfam" id="PF02518">
    <property type="entry name" value="HATPase_c"/>
    <property type="match status" value="1"/>
</dbReference>
<evidence type="ECO:0000256" key="6">
    <source>
        <dbReference type="ARBA" id="ARBA00022679"/>
    </source>
</evidence>
<dbReference type="InterPro" id="IPR051315">
    <property type="entry name" value="Bact_Chemotaxis_CheA"/>
</dbReference>
<dbReference type="Pfam" id="PF02895">
    <property type="entry name" value="H-kinase_dim"/>
    <property type="match status" value="1"/>
</dbReference>
<dbReference type="GO" id="GO:0000155">
    <property type="term" value="F:phosphorelay sensor kinase activity"/>
    <property type="evidence" value="ECO:0007669"/>
    <property type="project" value="InterPro"/>
</dbReference>
<evidence type="ECO:0000256" key="5">
    <source>
        <dbReference type="ARBA" id="ARBA00022553"/>
    </source>
</evidence>
<feature type="domain" description="CheW-like" evidence="14">
    <location>
        <begin position="422"/>
        <end position="569"/>
    </location>
</feature>
<keyword evidence="8 16" id="KW-0418">Kinase</keyword>
<evidence type="ECO:0000313" key="17">
    <source>
        <dbReference type="Proteomes" id="UP000002586"/>
    </source>
</evidence>
<dbReference type="InterPro" id="IPR008207">
    <property type="entry name" value="Sig_transdc_His_kin_Hpt_dom"/>
</dbReference>
<dbReference type="Gene3D" id="3.30.565.10">
    <property type="entry name" value="Histidine kinase-like ATPase, C-terminal domain"/>
    <property type="match status" value="1"/>
</dbReference>
<comment type="catalytic activity">
    <reaction evidence="1">
        <text>ATP + protein L-histidine = ADP + protein N-phospho-L-histidine.</text>
        <dbReference type="EC" id="2.7.13.3"/>
    </reaction>
</comment>
<dbReference type="InterPro" id="IPR002545">
    <property type="entry name" value="CheW-lke_dom"/>
</dbReference>
<evidence type="ECO:0000256" key="12">
    <source>
        <dbReference type="PROSITE-ProRule" id="PRU00110"/>
    </source>
</evidence>
<dbReference type="EC" id="2.7.13.3" evidence="2"/>
<keyword evidence="4" id="KW-0145">Chemotaxis</keyword>
<dbReference type="Pfam" id="PF01584">
    <property type="entry name" value="CheW"/>
    <property type="match status" value="1"/>
</dbReference>
<evidence type="ECO:0000259" key="15">
    <source>
        <dbReference type="PROSITE" id="PS50894"/>
    </source>
</evidence>
<keyword evidence="17" id="KW-1185">Reference proteome</keyword>
<reference evidence="17" key="1">
    <citation type="journal article" date="2009" name="Appl. Environ. Microbiol.">
        <title>Complete genome sequence of the chemolithoautotrophic marine magnetotactic coccus strain MC-1.</title>
        <authorList>
            <person name="Schubbe S."/>
            <person name="Williams T.J."/>
            <person name="Xie G."/>
            <person name="Kiss H.E."/>
            <person name="Brettin T.S."/>
            <person name="Martinez D."/>
            <person name="Ross C.A."/>
            <person name="Schuler D."/>
            <person name="Cox B.L."/>
            <person name="Nealson K.H."/>
            <person name="Bazylinski D.A."/>
        </authorList>
    </citation>
    <scope>NUCLEOTIDE SEQUENCE [LARGE SCALE GENOMIC DNA]</scope>
    <source>
        <strain evidence="17">ATCC BAA-1437 / JCM 17883 / MC-1</strain>
    </source>
</reference>
<dbReference type="SUPFAM" id="SSF47384">
    <property type="entry name" value="Homodimeric domain of signal transducing histidine kinase"/>
    <property type="match status" value="1"/>
</dbReference>
<evidence type="ECO:0000256" key="7">
    <source>
        <dbReference type="ARBA" id="ARBA00022741"/>
    </source>
</evidence>
<keyword evidence="10" id="KW-0902">Two-component regulatory system</keyword>
<dbReference type="SUPFAM" id="SSF47226">
    <property type="entry name" value="Histidine-containing phosphotransfer domain, HPT domain"/>
    <property type="match status" value="1"/>
</dbReference>
<dbReference type="InterPro" id="IPR004105">
    <property type="entry name" value="CheA-like_dim"/>
</dbReference>
<sequence length="584" mass="65012">MSQLALPQEVFDEFLSENREALDHIERKLLQLEETPKNQALLNEIFRYMHTVKGNCRMVGFERLESLGHQAENLLDLVRNHKLIVDEAIGTLLLEVLDSLRNALDRVAQERSDDGMVFTHLIQQLQQAAACAETATDETYLETTTQGIHLDLESTAPTTETATAEALGEKAGLQTIRLSIDKLDSLMDMVGELAASYNQLRFGVLHGSDHTTQHLEALEQHIHTLQDEILQYRLQPIGHVWETYHRLIRDLAIATGKKVMLNLTGEETEVDRSILLSVKDFMVHLLRNAVDHGLETPEQRKQAGKSVVGKIQLEASRRHGWILLSIADDGRGLELNNLRKRALEQGMITPDEAATMGEQALCALILRPGFSTRGEVGTISGRGTGMDAVSAAVQKIGGTLRIYNTPGQGTRFLIRIPQTMAIVPALIAHVGVSRYAIPQNSVVELLSYYDAQVATHLENKLQTPMVRVRDQLLPLLDLECILEECVPQKAEHALHYLQQQQALHLVVVQAEERRFALRVTSIDEPVSLVVKPMPHVFKSVQMLSGSAVMPDGSISFLLNVAELSQIFSTSRPLDRSPDNAAKKQ</sequence>
<dbReference type="FunFam" id="3.30.565.10:FF:000016">
    <property type="entry name" value="Chemotaxis protein CheA, putative"/>
    <property type="match status" value="1"/>
</dbReference>
<dbReference type="HOGENOM" id="CLU_000650_3_7_5"/>
<evidence type="ECO:0000256" key="2">
    <source>
        <dbReference type="ARBA" id="ARBA00012438"/>
    </source>
</evidence>
<comment type="function">
    <text evidence="11">Involved in the transmission of sensory signals from the chemoreceptors to the flagellar motors. CheA is autophosphorylated; it can transfer its phosphate group to either CheB or CheY.</text>
</comment>
<evidence type="ECO:0000313" key="16">
    <source>
        <dbReference type="EMBL" id="ABK44786.1"/>
    </source>
</evidence>
<proteinExistence type="predicted"/>
<keyword evidence="9" id="KW-0067">ATP-binding</keyword>
<dbReference type="OrthoDB" id="9803176at2"/>
<dbReference type="InterPro" id="IPR036890">
    <property type="entry name" value="HATPase_C_sf"/>
</dbReference>
<dbReference type="InterPro" id="IPR005467">
    <property type="entry name" value="His_kinase_dom"/>
</dbReference>
<evidence type="ECO:0000256" key="9">
    <source>
        <dbReference type="ARBA" id="ARBA00022840"/>
    </source>
</evidence>
<dbReference type="PROSITE" id="PS50894">
    <property type="entry name" value="HPT"/>
    <property type="match status" value="1"/>
</dbReference>
<evidence type="ECO:0000256" key="3">
    <source>
        <dbReference type="ARBA" id="ARBA00021495"/>
    </source>
</evidence>
<feature type="domain" description="HPt" evidence="15">
    <location>
        <begin position="3"/>
        <end position="107"/>
    </location>
</feature>
<dbReference type="EMBL" id="CP000471">
    <property type="protein sequence ID" value="ABK44786.1"/>
    <property type="molecule type" value="Genomic_DNA"/>
</dbReference>
<dbReference type="InterPro" id="IPR036641">
    <property type="entry name" value="HPT_dom_sf"/>
</dbReference>
<dbReference type="SMART" id="SM00260">
    <property type="entry name" value="CheW"/>
    <property type="match status" value="1"/>
</dbReference>
<evidence type="ECO:0000256" key="4">
    <source>
        <dbReference type="ARBA" id="ARBA00022500"/>
    </source>
</evidence>
<name>A0L9Z3_MAGMM</name>
<feature type="modified residue" description="Phosphohistidine" evidence="12">
    <location>
        <position position="50"/>
    </location>
</feature>
<dbReference type="SMART" id="SM00073">
    <property type="entry name" value="HPT"/>
    <property type="match status" value="1"/>
</dbReference>
<evidence type="ECO:0000256" key="8">
    <source>
        <dbReference type="ARBA" id="ARBA00022777"/>
    </source>
</evidence>
<dbReference type="InterPro" id="IPR003594">
    <property type="entry name" value="HATPase_dom"/>
</dbReference>
<feature type="domain" description="Histidine kinase" evidence="13">
    <location>
        <begin position="188"/>
        <end position="420"/>
    </location>
</feature>
<dbReference type="RefSeq" id="WP_011713907.1">
    <property type="nucleotide sequence ID" value="NC_008576.1"/>
</dbReference>
<dbReference type="GO" id="GO:0006935">
    <property type="term" value="P:chemotaxis"/>
    <property type="evidence" value="ECO:0007669"/>
    <property type="project" value="UniProtKB-KW"/>
</dbReference>
<dbReference type="SMART" id="SM01231">
    <property type="entry name" value="H-kinase_dim"/>
    <property type="match status" value="1"/>
</dbReference>
<dbReference type="Pfam" id="PF01627">
    <property type="entry name" value="Hpt"/>
    <property type="match status" value="1"/>
</dbReference>
<dbReference type="eggNOG" id="COG2198">
    <property type="taxonomic scope" value="Bacteria"/>
</dbReference>
<dbReference type="PROSITE" id="PS50851">
    <property type="entry name" value="CHEW"/>
    <property type="match status" value="1"/>
</dbReference>
<organism evidence="16 17">
    <name type="scientific">Magnetococcus marinus (strain ATCC BAA-1437 / JCM 17883 / MC-1)</name>
    <dbReference type="NCBI Taxonomy" id="156889"/>
    <lineage>
        <taxon>Bacteria</taxon>
        <taxon>Pseudomonadati</taxon>
        <taxon>Pseudomonadota</taxon>
        <taxon>Magnetococcia</taxon>
        <taxon>Magnetococcales</taxon>
        <taxon>Magnetococcaceae</taxon>
        <taxon>Magnetococcus</taxon>
    </lineage>
</organism>
<accession>A0L9Z3</accession>
<dbReference type="InterPro" id="IPR004358">
    <property type="entry name" value="Sig_transdc_His_kin-like_C"/>
</dbReference>
<dbReference type="InterPro" id="IPR037006">
    <property type="entry name" value="CheA-like_homodim_sf"/>
</dbReference>
<dbReference type="GO" id="GO:0005737">
    <property type="term" value="C:cytoplasm"/>
    <property type="evidence" value="ECO:0007669"/>
    <property type="project" value="InterPro"/>
</dbReference>
<keyword evidence="6" id="KW-0808">Transferase</keyword>
<evidence type="ECO:0000256" key="10">
    <source>
        <dbReference type="ARBA" id="ARBA00023012"/>
    </source>
</evidence>
<dbReference type="GO" id="GO:0005524">
    <property type="term" value="F:ATP binding"/>
    <property type="evidence" value="ECO:0007669"/>
    <property type="project" value="UniProtKB-KW"/>
</dbReference>
<dbReference type="PROSITE" id="PS50109">
    <property type="entry name" value="HIS_KIN"/>
    <property type="match status" value="1"/>
</dbReference>
<protein>
    <recommendedName>
        <fullName evidence="3">Chemotaxis protein CheA</fullName>
        <ecNumber evidence="2">2.7.13.3</ecNumber>
    </recommendedName>
</protein>
<dbReference type="STRING" id="156889.Mmc1_2285"/>
<gene>
    <name evidence="16" type="ordered locus">Mmc1_2285</name>
</gene>
<dbReference type="Gene3D" id="2.30.30.40">
    <property type="entry name" value="SH3 Domains"/>
    <property type="match status" value="1"/>
</dbReference>
<dbReference type="Gene3D" id="1.10.287.560">
    <property type="entry name" value="Histidine kinase CheA-like, homodimeric domain"/>
    <property type="match status" value="1"/>
</dbReference>
<dbReference type="Gene3D" id="1.20.120.160">
    <property type="entry name" value="HPT domain"/>
    <property type="match status" value="1"/>
</dbReference>
<evidence type="ECO:0000256" key="11">
    <source>
        <dbReference type="ARBA" id="ARBA00035100"/>
    </source>
</evidence>
<dbReference type="InterPro" id="IPR036097">
    <property type="entry name" value="HisK_dim/P_sf"/>
</dbReference>
<dbReference type="PRINTS" id="PR00344">
    <property type="entry name" value="BCTRLSENSOR"/>
</dbReference>
<evidence type="ECO:0000259" key="14">
    <source>
        <dbReference type="PROSITE" id="PS50851"/>
    </source>
</evidence>
<dbReference type="SUPFAM" id="SSF50341">
    <property type="entry name" value="CheW-like"/>
    <property type="match status" value="1"/>
</dbReference>
<dbReference type="SMART" id="SM00387">
    <property type="entry name" value="HATPase_c"/>
    <property type="match status" value="1"/>
</dbReference>
<reference evidence="16 17" key="2">
    <citation type="journal article" date="2012" name="Int. J. Syst. Evol. Microbiol.">
        <title>Magnetococcus marinus gen. nov., sp. nov., a marine, magnetotactic bacterium that represents a novel lineage (Magnetococcaceae fam. nov.; Magnetococcales ord. nov.) at the base of the Alphaproteobacteria.</title>
        <authorList>
            <person name="Bazylinski D.A."/>
            <person name="Williams T.J."/>
            <person name="Lefevre C.T."/>
            <person name="Berg R.J."/>
            <person name="Zhang C.L."/>
            <person name="Bowser S.S."/>
            <person name="Dean A.J."/>
            <person name="Beveridge T.J."/>
        </authorList>
    </citation>
    <scope>NUCLEOTIDE SEQUENCE [LARGE SCALE GENOMIC DNA]</scope>
    <source>
        <strain evidence="17">ATCC BAA-1437 / JCM 17883 / MC-1</strain>
    </source>
</reference>
<keyword evidence="5 12" id="KW-0597">Phosphoprotein</keyword>
<keyword evidence="7" id="KW-0547">Nucleotide-binding</keyword>
<dbReference type="AlphaFoldDB" id="A0L9Z3"/>
<dbReference type="eggNOG" id="COG0643">
    <property type="taxonomic scope" value="Bacteria"/>
</dbReference>
<evidence type="ECO:0000256" key="1">
    <source>
        <dbReference type="ARBA" id="ARBA00000085"/>
    </source>
</evidence>
<dbReference type="CDD" id="cd00088">
    <property type="entry name" value="HPT"/>
    <property type="match status" value="1"/>
</dbReference>
<dbReference type="KEGG" id="mgm:Mmc1_2285"/>
<dbReference type="PANTHER" id="PTHR43395">
    <property type="entry name" value="SENSOR HISTIDINE KINASE CHEA"/>
    <property type="match status" value="1"/>
</dbReference>
<dbReference type="InterPro" id="IPR036061">
    <property type="entry name" value="CheW-like_dom_sf"/>
</dbReference>